<reference evidence="8 9" key="1">
    <citation type="journal article" date="2016" name="Nat. Commun.">
        <title>Thousands of microbial genomes shed light on interconnected biogeochemical processes in an aquifer system.</title>
        <authorList>
            <person name="Anantharaman K."/>
            <person name="Brown C.T."/>
            <person name="Hug L.A."/>
            <person name="Sharon I."/>
            <person name="Castelle C.J."/>
            <person name="Probst A.J."/>
            <person name="Thomas B.C."/>
            <person name="Singh A."/>
            <person name="Wilkins M.J."/>
            <person name="Karaoz U."/>
            <person name="Brodie E.L."/>
            <person name="Williams K.H."/>
            <person name="Hubbard S.S."/>
            <person name="Banfield J.F."/>
        </authorList>
    </citation>
    <scope>NUCLEOTIDE SEQUENCE [LARGE SCALE GENOMIC DNA]</scope>
</reference>
<dbReference type="GO" id="GO:0016787">
    <property type="term" value="F:hydrolase activity"/>
    <property type="evidence" value="ECO:0007669"/>
    <property type="project" value="UniProtKB-KW"/>
</dbReference>
<comment type="similarity">
    <text evidence="1">Belongs to the HicA mRNA interferase family.</text>
</comment>
<evidence type="ECO:0000256" key="3">
    <source>
        <dbReference type="ARBA" id="ARBA00022722"/>
    </source>
</evidence>
<sequence>MRPMTARQVIRVLRANGFVLSRQRGSHMIWRHSEKGIIVPVPLHGQSKPIHIGTLLAIVKQSKIPKEEFERNNF</sequence>
<comment type="caution">
    <text evidence="8">The sequence shown here is derived from an EMBL/GenBank/DDBJ whole genome shotgun (WGS) entry which is preliminary data.</text>
</comment>
<evidence type="ECO:0000256" key="6">
    <source>
        <dbReference type="ARBA" id="ARBA00022884"/>
    </source>
</evidence>
<name>A0A1F7URU8_9BACT</name>
<evidence type="ECO:0000256" key="1">
    <source>
        <dbReference type="ARBA" id="ARBA00006620"/>
    </source>
</evidence>
<dbReference type="Proteomes" id="UP000176846">
    <property type="component" value="Unassembled WGS sequence"/>
</dbReference>
<dbReference type="GO" id="GO:0003729">
    <property type="term" value="F:mRNA binding"/>
    <property type="evidence" value="ECO:0007669"/>
    <property type="project" value="InterPro"/>
</dbReference>
<dbReference type="InterPro" id="IPR012933">
    <property type="entry name" value="HicA_mRNA_interferase"/>
</dbReference>
<gene>
    <name evidence="8" type="ORF">A2936_03280</name>
</gene>
<organism evidence="8 9">
    <name type="scientific">Candidatus Uhrbacteria bacterium RIFCSPLOWO2_01_FULL_47_25</name>
    <dbReference type="NCBI Taxonomy" id="1802402"/>
    <lineage>
        <taxon>Bacteria</taxon>
        <taxon>Candidatus Uhriibacteriota</taxon>
    </lineage>
</organism>
<dbReference type="SUPFAM" id="SSF54786">
    <property type="entry name" value="YcfA/nrd intein domain"/>
    <property type="match status" value="1"/>
</dbReference>
<evidence type="ECO:0008006" key="10">
    <source>
        <dbReference type="Google" id="ProtNLM"/>
    </source>
</evidence>
<keyword evidence="3" id="KW-0540">Nuclease</keyword>
<dbReference type="Gene3D" id="3.30.920.30">
    <property type="entry name" value="Hypothetical protein"/>
    <property type="match status" value="1"/>
</dbReference>
<dbReference type="EMBL" id="MGEK01000035">
    <property type="protein sequence ID" value="OGL80979.1"/>
    <property type="molecule type" value="Genomic_DNA"/>
</dbReference>
<proteinExistence type="inferred from homology"/>
<dbReference type="Pfam" id="PF07927">
    <property type="entry name" value="HicA_toxin"/>
    <property type="match status" value="1"/>
</dbReference>
<keyword evidence="7" id="KW-0346">Stress response</keyword>
<evidence type="ECO:0000256" key="7">
    <source>
        <dbReference type="ARBA" id="ARBA00023016"/>
    </source>
</evidence>
<keyword evidence="6" id="KW-0694">RNA-binding</keyword>
<keyword evidence="2" id="KW-1277">Toxin-antitoxin system</keyword>
<keyword evidence="4" id="KW-0255">Endonuclease</keyword>
<dbReference type="AlphaFoldDB" id="A0A1F7URU8"/>
<dbReference type="InterPro" id="IPR038570">
    <property type="entry name" value="HicA_sf"/>
</dbReference>
<evidence type="ECO:0000256" key="2">
    <source>
        <dbReference type="ARBA" id="ARBA00022649"/>
    </source>
</evidence>
<keyword evidence="5" id="KW-0378">Hydrolase</keyword>
<evidence type="ECO:0000313" key="8">
    <source>
        <dbReference type="EMBL" id="OGL80979.1"/>
    </source>
</evidence>
<dbReference type="GO" id="GO:0004519">
    <property type="term" value="F:endonuclease activity"/>
    <property type="evidence" value="ECO:0007669"/>
    <property type="project" value="UniProtKB-KW"/>
</dbReference>
<evidence type="ECO:0000256" key="5">
    <source>
        <dbReference type="ARBA" id="ARBA00022801"/>
    </source>
</evidence>
<accession>A0A1F7URU8</accession>
<protein>
    <recommendedName>
        <fullName evidence="10">Addiction module toxin, HicA family</fullName>
    </recommendedName>
</protein>
<evidence type="ECO:0000256" key="4">
    <source>
        <dbReference type="ARBA" id="ARBA00022759"/>
    </source>
</evidence>
<evidence type="ECO:0000313" key="9">
    <source>
        <dbReference type="Proteomes" id="UP000176846"/>
    </source>
</evidence>